<reference evidence="3 4" key="1">
    <citation type="submission" date="2016-05" db="EMBL/GenBank/DDBJ databases">
        <authorList>
            <person name="Naeem Raeece"/>
        </authorList>
    </citation>
    <scope>NUCLEOTIDE SEQUENCE [LARGE SCALE GENOMIC DNA]</scope>
</reference>
<gene>
    <name evidence="2" type="ORF">POVCU1_074290</name>
    <name evidence="1" type="ORF">POVCU2_0014340</name>
</gene>
<reference evidence="2" key="2">
    <citation type="submission" date="2016-05" db="EMBL/GenBank/DDBJ databases">
        <authorList>
            <person name="Lavstsen T."/>
            <person name="Jespersen J.S."/>
        </authorList>
    </citation>
    <scope>NUCLEOTIDE SEQUENCE [LARGE SCALE GENOMIC DNA]</scope>
</reference>
<name>A0A1A8XBZ6_PLAOA</name>
<dbReference type="InterPro" id="IPR008780">
    <property type="entry name" value="Plasmodium_Vir"/>
</dbReference>
<evidence type="ECO:0000313" key="3">
    <source>
        <dbReference type="Proteomes" id="UP000078546"/>
    </source>
</evidence>
<organism evidence="2 3">
    <name type="scientific">Plasmodium ovale curtisi</name>
    <dbReference type="NCBI Taxonomy" id="864141"/>
    <lineage>
        <taxon>Eukaryota</taxon>
        <taxon>Sar</taxon>
        <taxon>Alveolata</taxon>
        <taxon>Apicomplexa</taxon>
        <taxon>Aconoidasida</taxon>
        <taxon>Haemosporida</taxon>
        <taxon>Plasmodiidae</taxon>
        <taxon>Plasmodium</taxon>
        <taxon>Plasmodium (Plasmodium)</taxon>
    </lineage>
</organism>
<evidence type="ECO:0000313" key="1">
    <source>
        <dbReference type="EMBL" id="SBS82191.1"/>
    </source>
</evidence>
<dbReference type="EMBL" id="FLQV01003183">
    <property type="protein sequence ID" value="SBT02213.1"/>
    <property type="molecule type" value="Genomic_DNA"/>
</dbReference>
<dbReference type="Pfam" id="PF05795">
    <property type="entry name" value="Plasmodium_Vir"/>
    <property type="match status" value="1"/>
</dbReference>
<protein>
    <submittedName>
        <fullName evidence="2">PIR Superfamily Protein</fullName>
    </submittedName>
</protein>
<evidence type="ECO:0000313" key="4">
    <source>
        <dbReference type="Proteomes" id="UP000078560"/>
    </source>
</evidence>
<sequence>MNINAKLKNKRCNDLTYWWYYNLYYTYNERYASGYVHIVDHFKEVRNKIEQFAGISTNKLCKNFFQNLLPFATYENMKKISDYCENYEFIEDKLGKPNNNCTLYYHYLVENSELYKNKVPKCRVAEDNYCLDFNYHDYNPENLLKKEKCNKIRETKKESKISKKEGEKLVPCPRGFGCVSYDFTPTGSFLNNILHRKNIIRKNIHEEEFHELLESDSEDTSINFNNREYRITYNHD</sequence>
<proteinExistence type="predicted"/>
<dbReference type="Proteomes" id="UP000078560">
    <property type="component" value="Unassembled WGS sequence"/>
</dbReference>
<evidence type="ECO:0000313" key="2">
    <source>
        <dbReference type="EMBL" id="SBT02213.1"/>
    </source>
</evidence>
<dbReference type="Proteomes" id="UP000078546">
    <property type="component" value="Unassembled WGS sequence"/>
</dbReference>
<dbReference type="EMBL" id="FLQU01000197">
    <property type="protein sequence ID" value="SBS82191.1"/>
    <property type="molecule type" value="Genomic_DNA"/>
</dbReference>
<dbReference type="AlphaFoldDB" id="A0A1A8XBZ6"/>
<accession>A0A1A8XBZ6</accession>